<dbReference type="InterPro" id="IPR017452">
    <property type="entry name" value="GPCR_Rhodpsn_7TM"/>
</dbReference>
<feature type="transmembrane region" description="Helical" evidence="5">
    <location>
        <begin position="400"/>
        <end position="424"/>
    </location>
</feature>
<feature type="transmembrane region" description="Helical" evidence="5">
    <location>
        <begin position="492"/>
        <end position="511"/>
    </location>
</feature>
<dbReference type="Proteomes" id="UP001642540">
    <property type="component" value="Unassembled WGS sequence"/>
</dbReference>
<protein>
    <recommendedName>
        <fullName evidence="6">G-protein coupled receptors family 1 profile domain-containing protein</fullName>
    </recommendedName>
</protein>
<feature type="transmembrane region" description="Helical" evidence="5">
    <location>
        <begin position="436"/>
        <end position="461"/>
    </location>
</feature>
<feature type="transmembrane region" description="Helical" evidence="5">
    <location>
        <begin position="523"/>
        <end position="542"/>
    </location>
</feature>
<evidence type="ECO:0000256" key="2">
    <source>
        <dbReference type="ARBA" id="ARBA00022692"/>
    </source>
</evidence>
<keyword evidence="4 5" id="KW-0472">Membrane</keyword>
<evidence type="ECO:0000256" key="1">
    <source>
        <dbReference type="ARBA" id="ARBA00004370"/>
    </source>
</evidence>
<feature type="transmembrane region" description="Helical" evidence="5">
    <location>
        <begin position="243"/>
        <end position="270"/>
    </location>
</feature>
<organism evidence="7 8">
    <name type="scientific">Orchesella dallaii</name>
    <dbReference type="NCBI Taxonomy" id="48710"/>
    <lineage>
        <taxon>Eukaryota</taxon>
        <taxon>Metazoa</taxon>
        <taxon>Ecdysozoa</taxon>
        <taxon>Arthropoda</taxon>
        <taxon>Hexapoda</taxon>
        <taxon>Collembola</taxon>
        <taxon>Entomobryomorpha</taxon>
        <taxon>Entomobryoidea</taxon>
        <taxon>Orchesellidae</taxon>
        <taxon>Orchesellinae</taxon>
        <taxon>Orchesella</taxon>
    </lineage>
</organism>
<name>A0ABP1QG99_9HEXA</name>
<feature type="transmembrane region" description="Helical" evidence="5">
    <location>
        <begin position="591"/>
        <end position="609"/>
    </location>
</feature>
<comment type="subcellular location">
    <subcellularLocation>
        <location evidence="1">Membrane</location>
    </subcellularLocation>
</comment>
<gene>
    <name evidence="7" type="ORF">ODALV1_LOCUS9830</name>
</gene>
<evidence type="ECO:0000256" key="3">
    <source>
        <dbReference type="ARBA" id="ARBA00022989"/>
    </source>
</evidence>
<evidence type="ECO:0000256" key="4">
    <source>
        <dbReference type="ARBA" id="ARBA00023136"/>
    </source>
</evidence>
<feature type="transmembrane region" description="Helical" evidence="5">
    <location>
        <begin position="189"/>
        <end position="208"/>
    </location>
</feature>
<dbReference type="Gene3D" id="1.20.1070.10">
    <property type="entry name" value="Rhodopsin 7-helix transmembrane proteins"/>
    <property type="match status" value="2"/>
</dbReference>
<feature type="transmembrane region" description="Helical" evidence="5">
    <location>
        <begin position="158"/>
        <end position="177"/>
    </location>
</feature>
<dbReference type="InterPro" id="IPR052954">
    <property type="entry name" value="GPCR-Ligand_Int"/>
</dbReference>
<feature type="domain" description="G-protein coupled receptors family 1 profile" evidence="6">
    <location>
        <begin position="82"/>
        <end position="309"/>
    </location>
</feature>
<keyword evidence="3 5" id="KW-1133">Transmembrane helix</keyword>
<evidence type="ECO:0000313" key="8">
    <source>
        <dbReference type="Proteomes" id="UP001642540"/>
    </source>
</evidence>
<sequence length="706" mass="81027">MRNKTSKEFLGLFSCLIIDFPTDGESRGQDCSYRFPDVCVECYQMGEFLSGEAITDYGGASHIASIVLWIIIILVGTFGTVTNTLIIIILSGRVRKRRQFHFLVSVLAIFDILSCISAILSGTSLIICFEGWINRRGSSAIYFIQIGNMTFFFSRSLSTHQTVIITVYSFLGLSYPLRAREWFTWKRTIMLPLIPIFLAIILNFPRAGTSFVTKNDYNETEFDIPSLRGIDYISIWRLKWWNIFYVAMFSIHDHIDFGIPLPLLLLLNFLSYRKMRKLKKSRVELHSNQANAVQPVRMFLPVVSFLLFCNVGVICAMFMVQINRNTRDFDILIKMRNKTSKEFLGLFSCLIIDFPTDGESRGQDCSYRYPDVCVECYQMGEFLSGEAITDYGGASHIASIVLWIIIILVGTFGTVTNTLIIIILSGRVRKRRQFHFLVSVLAVFDTLSCISAILSGTSLIICFEGWINRGGNSAIYFIQIANMTFFFSRSLTTHQTVIITVYSFLGLSYPLRAREWFTWKRTIMLPLLPIFLAIILNFPRAGTSFVTENYYNESEFDMPSLQGIDYISIWRLKWWNIFYVAMFSVHEHIDFTIPLPLLLLLNFLSYRKMRKLEKSRVELRSNQANAVKPVRMFLPVVSFLLFCNVGVICAMFMVQINRVMYRELYLTSLLWNALNSSPVSVGRRIFPNPFGGGGDSRIVQLTDYGK</sequence>
<evidence type="ECO:0000313" key="7">
    <source>
        <dbReference type="EMBL" id="CAL8098103.1"/>
    </source>
</evidence>
<feature type="transmembrane region" description="Helical" evidence="5">
    <location>
        <begin position="298"/>
        <end position="320"/>
    </location>
</feature>
<evidence type="ECO:0000259" key="6">
    <source>
        <dbReference type="PROSITE" id="PS50262"/>
    </source>
</evidence>
<keyword evidence="8" id="KW-1185">Reference proteome</keyword>
<dbReference type="PANTHER" id="PTHR46641">
    <property type="entry name" value="FMRFAMIDE RECEPTOR-RELATED"/>
    <property type="match status" value="1"/>
</dbReference>
<keyword evidence="2 5" id="KW-0812">Transmembrane</keyword>
<proteinExistence type="predicted"/>
<reference evidence="7 8" key="1">
    <citation type="submission" date="2024-08" db="EMBL/GenBank/DDBJ databases">
        <authorList>
            <person name="Cucini C."/>
            <person name="Frati F."/>
        </authorList>
    </citation>
    <scope>NUCLEOTIDE SEQUENCE [LARGE SCALE GENOMIC DNA]</scope>
</reference>
<evidence type="ECO:0000256" key="5">
    <source>
        <dbReference type="SAM" id="Phobius"/>
    </source>
</evidence>
<dbReference type="PROSITE" id="PS50262">
    <property type="entry name" value="G_PROTEIN_RECEP_F1_2"/>
    <property type="match status" value="2"/>
</dbReference>
<dbReference type="PANTHER" id="PTHR46641:SF2">
    <property type="entry name" value="FMRFAMIDE RECEPTOR"/>
    <property type="match status" value="1"/>
</dbReference>
<comment type="caution">
    <text evidence="7">The sequence shown here is derived from an EMBL/GenBank/DDBJ whole genome shotgun (WGS) entry which is preliminary data.</text>
</comment>
<feature type="transmembrane region" description="Helical" evidence="5">
    <location>
        <begin position="630"/>
        <end position="654"/>
    </location>
</feature>
<feature type="transmembrane region" description="Helical" evidence="5">
    <location>
        <begin position="102"/>
        <end position="127"/>
    </location>
</feature>
<dbReference type="EMBL" id="CAXLJM020000030">
    <property type="protein sequence ID" value="CAL8098103.1"/>
    <property type="molecule type" value="Genomic_DNA"/>
</dbReference>
<feature type="transmembrane region" description="Helical" evidence="5">
    <location>
        <begin position="66"/>
        <end position="90"/>
    </location>
</feature>
<dbReference type="SUPFAM" id="SSF81321">
    <property type="entry name" value="Family A G protein-coupled receptor-like"/>
    <property type="match status" value="2"/>
</dbReference>
<feature type="domain" description="G-protein coupled receptors family 1 profile" evidence="6">
    <location>
        <begin position="416"/>
        <end position="643"/>
    </location>
</feature>
<accession>A0ABP1QG99</accession>